<dbReference type="InterPro" id="IPR036397">
    <property type="entry name" value="RNaseH_sf"/>
</dbReference>
<dbReference type="GO" id="GO:0003676">
    <property type="term" value="F:nucleic acid binding"/>
    <property type="evidence" value="ECO:0007669"/>
    <property type="project" value="InterPro"/>
</dbReference>
<reference evidence="4" key="2">
    <citation type="submission" date="2015-06" db="UniProtKB">
        <authorList>
            <consortium name="EnsemblProtists"/>
        </authorList>
    </citation>
    <scope>IDENTIFICATION</scope>
    <source>
        <strain evidence="4">Pr102</strain>
    </source>
</reference>
<dbReference type="InterPro" id="IPR057670">
    <property type="entry name" value="SH3_retrovirus"/>
</dbReference>
<accession>H3H3V6</accession>
<sequence length="804" mass="90248">MSLYSATQEAVWLRLLLKDMGYEDQGATLIYQDNQGCIALAKNPVYHARTEHIDIKFHFLREKIERAVIRLDCKPTNEMIADGMTKALTRDKHRQFVEGLGMRAVCSQVINGVVSPKFKTEPFDGSNYTLWSYKMKMYLMSKGLWEAVEGKAEASSSKEQQAHAAIVLNLNDSQLMHVVTAKSAKEAWEKLEKFHRAQDVANRLWLKEKFSSFKYTTSSVSKHVTELEQLVLEMKSAGCEPSDEDVCATLLRSLPASYESLVQAFRMSMTELKLTDLVGKLIAEEVRQKDSTRIEEATALLANKGYTKDTKKKHGASTHMCKTREAFKDYTPMTKSYSVASAKSSAKLKVLGHGTVQLRVWSGRSWINARLENALHVQDLSKNLFSLTAATAHGVTVIMTQDKCVIKRGDVSVATGRKIGKLMYLNTDAGEECHIVEEDVGLWHRRLGHASFQTLNDMIKDGRISGTPAEKGNVCGVCATSKQVRKTFHSNKGELEARESKRTDDIVCSDVLGPITPASKSGYKYIVTFIMMKSRYVTIYPLRMKSEVPDAFAKFLKEIKVTAGLTVKILRSDNGGEYRNAIMDALCGAKTIKQEFTVPYNPQQNGMSERMNRTLVEMTRCMLKESGLDKSYWCEAIMTATDIRNVLPNTSNPHASPFEMVFKRKPRLDHMRVFGSECYAHVTKEKRKKLDDSGVKCYFLGYAKQSKAYRLLNASDGSIVVSRSVTFAEHSSDKVATEKGDVIDIIDEDDDKDTQYEQGVDDGFRTPTMEPQQEPQQSEHAGPTHAVPTRGSSTPGRDGQEEWM</sequence>
<evidence type="ECO:0000256" key="2">
    <source>
        <dbReference type="SAM" id="MobiDB-lite"/>
    </source>
</evidence>
<name>H3H3V6_PHYRM</name>
<dbReference type="InterPro" id="IPR054722">
    <property type="entry name" value="PolX-like_BBD"/>
</dbReference>
<dbReference type="InParanoid" id="H3H3V6"/>
<dbReference type="eggNOG" id="KOG0017">
    <property type="taxonomic scope" value="Eukaryota"/>
</dbReference>
<keyword evidence="1" id="KW-0645">Protease</keyword>
<dbReference type="Pfam" id="PF13976">
    <property type="entry name" value="gag_pre-integrs"/>
    <property type="match status" value="1"/>
</dbReference>
<dbReference type="Pfam" id="PF14223">
    <property type="entry name" value="Retrotran_gag_2"/>
    <property type="match status" value="1"/>
</dbReference>
<dbReference type="HOGENOM" id="CLU_001650_11_7_1"/>
<dbReference type="InterPro" id="IPR001584">
    <property type="entry name" value="Integrase_cat-core"/>
</dbReference>
<evidence type="ECO:0000256" key="1">
    <source>
        <dbReference type="ARBA" id="ARBA00022670"/>
    </source>
</evidence>
<dbReference type="AlphaFoldDB" id="H3H3V6"/>
<protein>
    <recommendedName>
        <fullName evidence="3">Integrase catalytic domain-containing protein</fullName>
    </recommendedName>
</protein>
<dbReference type="Proteomes" id="UP000005238">
    <property type="component" value="Unassembled WGS sequence"/>
</dbReference>
<organism evidence="4 5">
    <name type="scientific">Phytophthora ramorum</name>
    <name type="common">Sudden oak death agent</name>
    <dbReference type="NCBI Taxonomy" id="164328"/>
    <lineage>
        <taxon>Eukaryota</taxon>
        <taxon>Sar</taxon>
        <taxon>Stramenopiles</taxon>
        <taxon>Oomycota</taxon>
        <taxon>Peronosporomycetes</taxon>
        <taxon>Peronosporales</taxon>
        <taxon>Peronosporaceae</taxon>
        <taxon>Phytophthora</taxon>
    </lineage>
</organism>
<dbReference type="PANTHER" id="PTHR42648:SF28">
    <property type="entry name" value="TRANSPOSON-ENCODED PROTEIN WITH RIBONUCLEASE H-LIKE AND RETROVIRUS ZINC FINGER-LIKE DOMAINS"/>
    <property type="match status" value="1"/>
</dbReference>
<dbReference type="Pfam" id="PF25597">
    <property type="entry name" value="SH3_retrovirus"/>
    <property type="match status" value="1"/>
</dbReference>
<dbReference type="Pfam" id="PF00665">
    <property type="entry name" value="rve"/>
    <property type="match status" value="1"/>
</dbReference>
<evidence type="ECO:0000313" key="4">
    <source>
        <dbReference type="EnsemblProtists" id="Phyra85204"/>
    </source>
</evidence>
<evidence type="ECO:0000313" key="5">
    <source>
        <dbReference type="Proteomes" id="UP000005238"/>
    </source>
</evidence>
<dbReference type="GO" id="GO:0015074">
    <property type="term" value="P:DNA integration"/>
    <property type="evidence" value="ECO:0007669"/>
    <property type="project" value="InterPro"/>
</dbReference>
<feature type="region of interest" description="Disordered" evidence="2">
    <location>
        <begin position="749"/>
        <end position="804"/>
    </location>
</feature>
<dbReference type="InterPro" id="IPR039537">
    <property type="entry name" value="Retrotran_Ty1/copia-like"/>
</dbReference>
<dbReference type="EnsemblProtists" id="Phyra85204">
    <property type="protein sequence ID" value="Phyra85204"/>
    <property type="gene ID" value="Phyra85204"/>
</dbReference>
<dbReference type="PANTHER" id="PTHR42648">
    <property type="entry name" value="TRANSPOSASE, PUTATIVE-RELATED"/>
    <property type="match status" value="1"/>
</dbReference>
<keyword evidence="1" id="KW-0378">Hydrolase</keyword>
<keyword evidence="5" id="KW-1185">Reference proteome</keyword>
<dbReference type="InterPro" id="IPR012337">
    <property type="entry name" value="RNaseH-like_sf"/>
</dbReference>
<feature type="domain" description="Integrase catalytic" evidence="3">
    <location>
        <begin position="499"/>
        <end position="665"/>
    </location>
</feature>
<dbReference type="CDD" id="cd09272">
    <property type="entry name" value="RNase_HI_RT_Ty1"/>
    <property type="match status" value="1"/>
</dbReference>
<dbReference type="GO" id="GO:0008233">
    <property type="term" value="F:peptidase activity"/>
    <property type="evidence" value="ECO:0007669"/>
    <property type="project" value="UniProtKB-KW"/>
</dbReference>
<dbReference type="Pfam" id="PF22936">
    <property type="entry name" value="Pol_BBD"/>
    <property type="match status" value="1"/>
</dbReference>
<dbReference type="PROSITE" id="PS50994">
    <property type="entry name" value="INTEGRASE"/>
    <property type="match status" value="1"/>
</dbReference>
<dbReference type="GO" id="GO:0006508">
    <property type="term" value="P:proteolysis"/>
    <property type="evidence" value="ECO:0007669"/>
    <property type="project" value="UniProtKB-KW"/>
</dbReference>
<dbReference type="SUPFAM" id="SSF53098">
    <property type="entry name" value="Ribonuclease H-like"/>
    <property type="match status" value="1"/>
</dbReference>
<dbReference type="Gene3D" id="3.30.420.10">
    <property type="entry name" value="Ribonuclease H-like superfamily/Ribonuclease H"/>
    <property type="match status" value="1"/>
</dbReference>
<dbReference type="EMBL" id="DS566148">
    <property type="status" value="NOT_ANNOTATED_CDS"/>
    <property type="molecule type" value="Genomic_DNA"/>
</dbReference>
<reference evidence="5" key="1">
    <citation type="journal article" date="2006" name="Science">
        <title>Phytophthora genome sequences uncover evolutionary origins and mechanisms of pathogenesis.</title>
        <authorList>
            <person name="Tyler B.M."/>
            <person name="Tripathy S."/>
            <person name="Zhang X."/>
            <person name="Dehal P."/>
            <person name="Jiang R.H."/>
            <person name="Aerts A."/>
            <person name="Arredondo F.D."/>
            <person name="Baxter L."/>
            <person name="Bensasson D."/>
            <person name="Beynon J.L."/>
            <person name="Chapman J."/>
            <person name="Damasceno C.M."/>
            <person name="Dorrance A.E."/>
            <person name="Dou D."/>
            <person name="Dickerman A.W."/>
            <person name="Dubchak I.L."/>
            <person name="Garbelotto M."/>
            <person name="Gijzen M."/>
            <person name="Gordon S.G."/>
            <person name="Govers F."/>
            <person name="Grunwald N.J."/>
            <person name="Huang W."/>
            <person name="Ivors K.L."/>
            <person name="Jones R.W."/>
            <person name="Kamoun S."/>
            <person name="Krampis K."/>
            <person name="Lamour K.H."/>
            <person name="Lee M.K."/>
            <person name="McDonald W.H."/>
            <person name="Medina M."/>
            <person name="Meijer H.J."/>
            <person name="Nordberg E.K."/>
            <person name="Maclean D.J."/>
            <person name="Ospina-Giraldo M.D."/>
            <person name="Morris P.F."/>
            <person name="Phuntumart V."/>
            <person name="Putnam N.H."/>
            <person name="Rash S."/>
            <person name="Rose J.K."/>
            <person name="Sakihama Y."/>
            <person name="Salamov A.A."/>
            <person name="Savidor A."/>
            <person name="Scheuring C.F."/>
            <person name="Smith B.M."/>
            <person name="Sobral B.W."/>
            <person name="Terry A."/>
            <person name="Torto-Alalibo T.A."/>
            <person name="Win J."/>
            <person name="Xu Z."/>
            <person name="Zhang H."/>
            <person name="Grigoriev I.V."/>
            <person name="Rokhsar D.S."/>
            <person name="Boore J.L."/>
        </authorList>
    </citation>
    <scope>NUCLEOTIDE SEQUENCE [LARGE SCALE GENOMIC DNA]</scope>
    <source>
        <strain evidence="5">Pr102</strain>
    </source>
</reference>
<dbReference type="InterPro" id="IPR025724">
    <property type="entry name" value="GAG-pre-integrase_dom"/>
</dbReference>
<evidence type="ECO:0000259" key="3">
    <source>
        <dbReference type="PROSITE" id="PS50994"/>
    </source>
</evidence>
<proteinExistence type="predicted"/>